<name>A0A645GL43_9ZZZZ</name>
<dbReference type="InterPro" id="IPR014044">
    <property type="entry name" value="CAP_dom"/>
</dbReference>
<sequence length="163" mass="16898">MLSNGGGGDSDSSLAKSTAPSTGAGGSKPTQPSSGDVKAAEARALQLLNADRSKNGLPALKANSKLTALAESYAQDMINRGFFAHNNPEGQTPFDRMKAAGIGYSYAGENLAINSNVDAAEVAFMNSSGHRANILSKNFTEVGIGVKYAPSGQVYVVQEFIRP</sequence>
<dbReference type="EMBL" id="VSSQ01073296">
    <property type="protein sequence ID" value="MPN24443.1"/>
    <property type="molecule type" value="Genomic_DNA"/>
</dbReference>
<dbReference type="Gene3D" id="3.40.33.10">
    <property type="entry name" value="CAP"/>
    <property type="match status" value="1"/>
</dbReference>
<comment type="caution">
    <text evidence="3">The sequence shown here is derived from an EMBL/GenBank/DDBJ whole genome shotgun (WGS) entry which is preliminary data.</text>
</comment>
<evidence type="ECO:0000313" key="3">
    <source>
        <dbReference type="EMBL" id="MPN24443.1"/>
    </source>
</evidence>
<dbReference type="PANTHER" id="PTHR31157">
    <property type="entry name" value="SCP DOMAIN-CONTAINING PROTEIN"/>
    <property type="match status" value="1"/>
</dbReference>
<reference evidence="3" key="1">
    <citation type="submission" date="2019-08" db="EMBL/GenBank/DDBJ databases">
        <authorList>
            <person name="Kucharzyk K."/>
            <person name="Murdoch R.W."/>
            <person name="Higgins S."/>
            <person name="Loffler F."/>
        </authorList>
    </citation>
    <scope>NUCLEOTIDE SEQUENCE</scope>
</reference>
<dbReference type="InterPro" id="IPR035940">
    <property type="entry name" value="CAP_sf"/>
</dbReference>
<organism evidence="3">
    <name type="scientific">bioreactor metagenome</name>
    <dbReference type="NCBI Taxonomy" id="1076179"/>
    <lineage>
        <taxon>unclassified sequences</taxon>
        <taxon>metagenomes</taxon>
        <taxon>ecological metagenomes</taxon>
    </lineage>
</organism>
<protein>
    <recommendedName>
        <fullName evidence="2">SCP domain-containing protein</fullName>
    </recommendedName>
</protein>
<accession>A0A645GL43</accession>
<evidence type="ECO:0000256" key="1">
    <source>
        <dbReference type="SAM" id="MobiDB-lite"/>
    </source>
</evidence>
<dbReference type="SUPFAM" id="SSF55797">
    <property type="entry name" value="PR-1-like"/>
    <property type="match status" value="1"/>
</dbReference>
<dbReference type="AlphaFoldDB" id="A0A645GL43"/>
<dbReference type="CDD" id="cd05379">
    <property type="entry name" value="CAP_bacterial"/>
    <property type="match status" value="1"/>
</dbReference>
<feature type="domain" description="SCP" evidence="2">
    <location>
        <begin position="45"/>
        <end position="160"/>
    </location>
</feature>
<feature type="region of interest" description="Disordered" evidence="1">
    <location>
        <begin position="1"/>
        <end position="41"/>
    </location>
</feature>
<dbReference type="Pfam" id="PF00188">
    <property type="entry name" value="CAP"/>
    <property type="match status" value="1"/>
</dbReference>
<gene>
    <name evidence="3" type="ORF">SDC9_171842</name>
</gene>
<evidence type="ECO:0000259" key="2">
    <source>
        <dbReference type="Pfam" id="PF00188"/>
    </source>
</evidence>
<proteinExistence type="predicted"/>
<dbReference type="PANTHER" id="PTHR31157:SF1">
    <property type="entry name" value="SCP DOMAIN-CONTAINING PROTEIN"/>
    <property type="match status" value="1"/>
</dbReference>